<dbReference type="Proteomes" id="UP000001205">
    <property type="component" value="Chromosome"/>
</dbReference>
<evidence type="ECO:0000313" key="1">
    <source>
        <dbReference type="EMBL" id="AAX17559.1"/>
    </source>
</evidence>
<sequence>MKIMFAKKLLFLLSSLVFLIASVIMSIGIKNIGIKNGNYITVKGLSEKEVLSTSSSWNLRYELGGNTIDEINKLNNANFLAIRDFFVSYGFHEDEISMKNMDFHIANYSDALYKYNAYISLGIYTKDIDKMEQVSKNIIKLYNKGVLFTGNGGPSYYFDKINDVKPAMLADSIKNALDAALEFSRNSGAVLGKIKTANQGYFEFLPVDRSSENHERYSKKILRVVTTVSYYLD</sequence>
<organism evidence="1 2">
    <name type="scientific">Borrelia turicatae (strain 91E135)</name>
    <dbReference type="NCBI Taxonomy" id="314724"/>
    <lineage>
        <taxon>Bacteria</taxon>
        <taxon>Pseudomonadati</taxon>
        <taxon>Spirochaetota</taxon>
        <taxon>Spirochaetia</taxon>
        <taxon>Spirochaetales</taxon>
        <taxon>Borreliaceae</taxon>
        <taxon>Borrelia</taxon>
    </lineage>
</organism>
<accession>A0ABF7PV53</accession>
<dbReference type="EMBL" id="CP000049">
    <property type="protein sequence ID" value="AAX17559.1"/>
    <property type="molecule type" value="Genomic_DNA"/>
</dbReference>
<evidence type="ECO:0008006" key="3">
    <source>
        <dbReference type="Google" id="ProtNLM"/>
    </source>
</evidence>
<proteinExistence type="predicted"/>
<dbReference type="InterPro" id="IPR007497">
    <property type="entry name" value="SIMPL/DUF541"/>
</dbReference>
<gene>
    <name evidence="1" type="ordered locus">BT0223</name>
</gene>
<dbReference type="KEGG" id="btu:BT0223"/>
<dbReference type="PIRSF" id="PIRSF029033">
    <property type="entry name" value="UCP029033"/>
    <property type="match status" value="1"/>
</dbReference>
<dbReference type="PANTHER" id="PTHR34387:SF2">
    <property type="entry name" value="SLR1258 PROTEIN"/>
    <property type="match status" value="1"/>
</dbReference>
<dbReference type="InterPro" id="IPR052022">
    <property type="entry name" value="26kDa_periplasmic_antigen"/>
</dbReference>
<keyword evidence="2" id="KW-1185">Reference proteome</keyword>
<name>A0ABF7PV53_BORT9</name>
<dbReference type="InterPro" id="IPR016907">
    <property type="entry name" value="UCP029033"/>
</dbReference>
<reference evidence="2" key="1">
    <citation type="submission" date="2004-12" db="EMBL/GenBank/DDBJ databases">
        <title>The genome sequence of Borrelia hermsii and Borrelia turicatae: comparative analysis of two agents of endemic N. America relapsing fever.</title>
        <authorList>
            <person name="Porcella S.F."/>
            <person name="Raffel S.J."/>
            <person name="Schrumpf M.E."/>
            <person name="Montgomery B."/>
            <person name="Smith T."/>
            <person name="Schwan T.G."/>
        </authorList>
    </citation>
    <scope>NUCLEOTIDE SEQUENCE [LARGE SCALE GENOMIC DNA]</scope>
    <source>
        <strain evidence="2">91E135</strain>
    </source>
</reference>
<protein>
    <recommendedName>
        <fullName evidence="3">SIMPL domain-containing protein</fullName>
    </recommendedName>
</protein>
<dbReference type="AlphaFoldDB" id="A0ABF7PV53"/>
<dbReference type="PANTHER" id="PTHR34387">
    <property type="entry name" value="SLR1258 PROTEIN"/>
    <property type="match status" value="1"/>
</dbReference>
<dbReference type="Pfam" id="PF04402">
    <property type="entry name" value="SIMPL"/>
    <property type="match status" value="1"/>
</dbReference>
<evidence type="ECO:0000313" key="2">
    <source>
        <dbReference type="Proteomes" id="UP000001205"/>
    </source>
</evidence>